<dbReference type="Pfam" id="PF00528">
    <property type="entry name" value="BPD_transp_1"/>
    <property type="match status" value="1"/>
</dbReference>
<evidence type="ECO:0000259" key="8">
    <source>
        <dbReference type="PROSITE" id="PS50928"/>
    </source>
</evidence>
<keyword evidence="2 7" id="KW-0813">Transport</keyword>
<feature type="transmembrane region" description="Helical" evidence="7">
    <location>
        <begin position="55"/>
        <end position="75"/>
    </location>
</feature>
<dbReference type="PROSITE" id="PS50928">
    <property type="entry name" value="ABC_TM1"/>
    <property type="match status" value="1"/>
</dbReference>
<dbReference type="SUPFAM" id="SSF161098">
    <property type="entry name" value="MetI-like"/>
    <property type="match status" value="1"/>
</dbReference>
<dbReference type="GO" id="GO:0005886">
    <property type="term" value="C:plasma membrane"/>
    <property type="evidence" value="ECO:0007669"/>
    <property type="project" value="UniProtKB-SubCell"/>
</dbReference>
<comment type="subcellular location">
    <subcellularLocation>
        <location evidence="1 7">Cell membrane</location>
        <topology evidence="1 7">Multi-pass membrane protein</topology>
    </subcellularLocation>
</comment>
<feature type="transmembrane region" description="Helical" evidence="7">
    <location>
        <begin position="170"/>
        <end position="192"/>
    </location>
</feature>
<evidence type="ECO:0000256" key="3">
    <source>
        <dbReference type="ARBA" id="ARBA00022475"/>
    </source>
</evidence>
<evidence type="ECO:0000256" key="5">
    <source>
        <dbReference type="ARBA" id="ARBA00022989"/>
    </source>
</evidence>
<dbReference type="EMBL" id="CP146203">
    <property type="protein sequence ID" value="XBH21025.1"/>
    <property type="molecule type" value="Genomic_DNA"/>
</dbReference>
<dbReference type="AlphaFoldDB" id="A0AAU7DTM0"/>
<name>A0AAU7DTM0_9MICO</name>
<dbReference type="GO" id="GO:0055085">
    <property type="term" value="P:transmembrane transport"/>
    <property type="evidence" value="ECO:0007669"/>
    <property type="project" value="InterPro"/>
</dbReference>
<evidence type="ECO:0000256" key="7">
    <source>
        <dbReference type="RuleBase" id="RU363032"/>
    </source>
</evidence>
<dbReference type="InterPro" id="IPR000515">
    <property type="entry name" value="MetI-like"/>
</dbReference>
<evidence type="ECO:0000313" key="9">
    <source>
        <dbReference type="EMBL" id="XBH21025.1"/>
    </source>
</evidence>
<comment type="similarity">
    <text evidence="7">Belongs to the binding-protein-dependent transport system permease family.</text>
</comment>
<sequence length="304" mass="32191">MLKLQDSNVAPGQASAAVTQPVAPQQQKGAGGTVTAGTASVEVSQRKALLKTLRFHLWAPPLIAFLILGTIWQLVAISNPYVLPRAEAIVASLFKSPGMYWSNLLVTAKEIVIGAGAGILGGFLLAVFMAEFRIIERALMPLMVVIMVTPVVAIAPALVVAFGFGMMPKYIVTGLVVFFPMLMNSLAGLLGIDGKALDVMHTLHASRWEIFRYLRLPGSMPFVFAGLRVALPLSVVGASVAEFVAAGQQAGVGSLLAISAAQANLPVTWAAILLLCLTGVVLIALLAVVRKKVLWWDDEVVVGR</sequence>
<dbReference type="PANTHER" id="PTHR30151:SF20">
    <property type="entry name" value="ABC TRANSPORTER PERMEASE PROTEIN HI_0355-RELATED"/>
    <property type="match status" value="1"/>
</dbReference>
<evidence type="ECO:0000256" key="2">
    <source>
        <dbReference type="ARBA" id="ARBA00022448"/>
    </source>
</evidence>
<dbReference type="InterPro" id="IPR035906">
    <property type="entry name" value="MetI-like_sf"/>
</dbReference>
<protein>
    <submittedName>
        <fullName evidence="9">ABC transporter permease</fullName>
    </submittedName>
</protein>
<feature type="transmembrane region" description="Helical" evidence="7">
    <location>
        <begin position="111"/>
        <end position="130"/>
    </location>
</feature>
<evidence type="ECO:0000256" key="4">
    <source>
        <dbReference type="ARBA" id="ARBA00022692"/>
    </source>
</evidence>
<feature type="transmembrane region" description="Helical" evidence="7">
    <location>
        <begin position="269"/>
        <end position="289"/>
    </location>
</feature>
<keyword evidence="3" id="KW-1003">Cell membrane</keyword>
<evidence type="ECO:0000256" key="6">
    <source>
        <dbReference type="ARBA" id="ARBA00023136"/>
    </source>
</evidence>
<keyword evidence="4 7" id="KW-0812">Transmembrane</keyword>
<evidence type="ECO:0000256" key="1">
    <source>
        <dbReference type="ARBA" id="ARBA00004651"/>
    </source>
</evidence>
<feature type="domain" description="ABC transmembrane type-1" evidence="8">
    <location>
        <begin position="100"/>
        <end position="286"/>
    </location>
</feature>
<keyword evidence="6 7" id="KW-0472">Membrane</keyword>
<reference evidence="9" key="1">
    <citation type="submission" date="2024-02" db="EMBL/GenBank/DDBJ databases">
        <title>Tomenella chthoni gen. nov. sp. nov., a member of the family Jonesiaceae isolated from bat guano.</title>
        <authorList>
            <person name="Miller S.L."/>
            <person name="King J."/>
            <person name="Sankaranarayanan K."/>
            <person name="Lawson P.A."/>
        </authorList>
    </citation>
    <scope>NUCLEOTIDE SEQUENCE</scope>
    <source>
        <strain evidence="9">BS-20</strain>
    </source>
</reference>
<dbReference type="CDD" id="cd06261">
    <property type="entry name" value="TM_PBP2"/>
    <property type="match status" value="1"/>
</dbReference>
<keyword evidence="5 7" id="KW-1133">Transmembrane helix</keyword>
<dbReference type="Gene3D" id="1.10.3720.10">
    <property type="entry name" value="MetI-like"/>
    <property type="match status" value="1"/>
</dbReference>
<accession>A0AAU7DTM0</accession>
<dbReference type="PANTHER" id="PTHR30151">
    <property type="entry name" value="ALKANE SULFONATE ABC TRANSPORTER-RELATED, MEMBRANE SUBUNIT"/>
    <property type="match status" value="1"/>
</dbReference>
<feature type="transmembrane region" description="Helical" evidence="7">
    <location>
        <begin position="142"/>
        <end position="164"/>
    </location>
</feature>
<gene>
    <name evidence="9" type="ORF">V5R04_12495</name>
</gene>
<proteinExistence type="inferred from homology"/>
<organism evidence="9">
    <name type="scientific">Jonesiaceae bacterium BS-20</name>
    <dbReference type="NCBI Taxonomy" id="3120821"/>
    <lineage>
        <taxon>Bacteria</taxon>
        <taxon>Bacillati</taxon>
        <taxon>Actinomycetota</taxon>
        <taxon>Actinomycetes</taxon>
        <taxon>Micrococcales</taxon>
        <taxon>Jonesiaceae</taxon>
    </lineage>
</organism>